<dbReference type="InterPro" id="IPR025694">
    <property type="entry name" value="MNE1"/>
</dbReference>
<evidence type="ECO:0000313" key="2">
    <source>
        <dbReference type="EMBL" id="ODQ58693.1"/>
    </source>
</evidence>
<dbReference type="GeneID" id="30202106"/>
<dbReference type="SUPFAM" id="SSF58104">
    <property type="entry name" value="Methyl-accepting chemotaxis protein (MCP) signaling domain"/>
    <property type="match status" value="1"/>
</dbReference>
<dbReference type="GO" id="GO:0000372">
    <property type="term" value="P:Group I intron splicing"/>
    <property type="evidence" value="ECO:0007669"/>
    <property type="project" value="InterPro"/>
</dbReference>
<dbReference type="GO" id="GO:1990904">
    <property type="term" value="C:ribonucleoprotein complex"/>
    <property type="evidence" value="ECO:0007669"/>
    <property type="project" value="InterPro"/>
</dbReference>
<evidence type="ECO:0000313" key="3">
    <source>
        <dbReference type="Proteomes" id="UP000094112"/>
    </source>
</evidence>
<organism evidence="2 3">
    <name type="scientific">Wickerhamomyces anomalus (strain ATCC 58044 / CBS 1984 / NCYC 433 / NRRL Y-366-8)</name>
    <name type="common">Yeast</name>
    <name type="synonym">Hansenula anomala</name>
    <dbReference type="NCBI Taxonomy" id="683960"/>
    <lineage>
        <taxon>Eukaryota</taxon>
        <taxon>Fungi</taxon>
        <taxon>Dikarya</taxon>
        <taxon>Ascomycota</taxon>
        <taxon>Saccharomycotina</taxon>
        <taxon>Saccharomycetes</taxon>
        <taxon>Phaffomycetales</taxon>
        <taxon>Wickerhamomycetaceae</taxon>
        <taxon>Wickerhamomyces</taxon>
    </lineage>
</organism>
<name>A0A1E3NZV6_WICAA</name>
<reference evidence="2 3" key="1">
    <citation type="journal article" date="2016" name="Proc. Natl. Acad. Sci. U.S.A.">
        <title>Comparative genomics of biotechnologically important yeasts.</title>
        <authorList>
            <person name="Riley R."/>
            <person name="Haridas S."/>
            <person name="Wolfe K.H."/>
            <person name="Lopes M.R."/>
            <person name="Hittinger C.T."/>
            <person name="Goeker M."/>
            <person name="Salamov A.A."/>
            <person name="Wisecaver J.H."/>
            <person name="Long T.M."/>
            <person name="Calvey C.H."/>
            <person name="Aerts A.L."/>
            <person name="Barry K.W."/>
            <person name="Choi C."/>
            <person name="Clum A."/>
            <person name="Coughlan A.Y."/>
            <person name="Deshpande S."/>
            <person name="Douglass A.P."/>
            <person name="Hanson S.J."/>
            <person name="Klenk H.-P."/>
            <person name="LaButti K.M."/>
            <person name="Lapidus A."/>
            <person name="Lindquist E.A."/>
            <person name="Lipzen A.M."/>
            <person name="Meier-Kolthoff J.P."/>
            <person name="Ohm R.A."/>
            <person name="Otillar R.P."/>
            <person name="Pangilinan J.L."/>
            <person name="Peng Y."/>
            <person name="Rokas A."/>
            <person name="Rosa C.A."/>
            <person name="Scheuner C."/>
            <person name="Sibirny A.A."/>
            <person name="Slot J.C."/>
            <person name="Stielow J.B."/>
            <person name="Sun H."/>
            <person name="Kurtzman C.P."/>
            <person name="Blackwell M."/>
            <person name="Grigoriev I.V."/>
            <person name="Jeffries T.W."/>
        </authorList>
    </citation>
    <scope>NUCLEOTIDE SEQUENCE [LARGE SCALE GENOMIC DNA]</scope>
    <source>
        <strain evidence="3">ATCC 58044 / CBS 1984 / NCYC 433 / NRRL Y-366-8</strain>
    </source>
</reference>
<sequence>MLLRSTTRCCSRIRTQRLLTLFIEARRHGHFHALGNKPHKSAEERLAISVGPLYELIEKQKLNVKSPDSCGNTLYSLKNFYEENIAVIETEELLAKFLSIIRSKLESHQSITNGYFFQLIHIVKKHNLLQAKFYHQLLFDLAIYMVEVDNENAPIDVQILEMVSNSLIFSKFLKDPKSKNFANLINYSIMIQKLNEQKYFEELAPKLVFQIVYTPFLRQLNKEQYVLRTINLSNALDFVRYYESHPHVYRHLLKMIKPDIITSLEWAIAADDIPKIKELWRFYIKNYEYLISEDFQTLLYQSIENGNAIMLGRLLLKRWNFRNSKPKFSKIAQRQVASILLNHGDYDGFYNFFELSEDCPVWERSCLIEPFLDSVTLIDYFKLINEVTRSDEVLLSKDFDYLVSSFYSELRKRNAKLTLVQIENLVNETILQSKDLENNVKSLYINCFLKALAMKTNISGVIHGYCQLPVQLFTKETFKILLNTFTADPLHCSKRTSELFRFASNNLEIQFTIQEYNMIIRNTVDNDEFVDFHQIYYYYYQYLKRNDVSFLPQRLIDLVLTNKQAKKRYKRLELTDDLDELLEGKFTCLATIIKANEKQYTQTPLEILELVINKIGADQLKALGVDLFSKSVENYYLEDYEPSDTSETEFDHYDHIDAKKLKMKHRISIQNFIENGPQNIDGQVLKVGSTFLQELETDDAMFTENFESIDEEDAKIIEESFDDIRDPIDEPHDPASETHDPSGETHDLIDGTHDPVGETRDPSCEAHDPVDETHDLVGETHDPVGETHDPVGETRDPSSEAHDPVDETHDLVGETHDPVDEPRDPIDEPHDPVGETRDPSSEAHDPVDETHDLVGETHDPVDEPRDPIDEPHDLADKTHDPDEQNLTQEK</sequence>
<proteinExistence type="predicted"/>
<dbReference type="RefSeq" id="XP_019037900.1">
    <property type="nucleotide sequence ID" value="XM_019184860.1"/>
</dbReference>
<dbReference type="AlphaFoldDB" id="A0A1E3NZV6"/>
<keyword evidence="3" id="KW-1185">Reference proteome</keyword>
<feature type="region of interest" description="Disordered" evidence="1">
    <location>
        <begin position="724"/>
        <end position="890"/>
    </location>
</feature>
<dbReference type="Pfam" id="PF13762">
    <property type="entry name" value="MNE1"/>
    <property type="match status" value="1"/>
</dbReference>
<dbReference type="STRING" id="683960.A0A1E3NZV6"/>
<evidence type="ECO:0000256" key="1">
    <source>
        <dbReference type="SAM" id="MobiDB-lite"/>
    </source>
</evidence>
<dbReference type="OrthoDB" id="10656509at2759"/>
<accession>A0A1E3NZV6</accession>
<gene>
    <name evidence="2" type="ORF">WICANDRAFT_79239</name>
</gene>
<dbReference type="Proteomes" id="UP000094112">
    <property type="component" value="Unassembled WGS sequence"/>
</dbReference>
<dbReference type="EMBL" id="KV454211">
    <property type="protein sequence ID" value="ODQ58693.1"/>
    <property type="molecule type" value="Genomic_DNA"/>
</dbReference>
<protein>
    <submittedName>
        <fullName evidence="2">Uncharacterized protein</fullName>
    </submittedName>
</protein>